<reference evidence="2" key="1">
    <citation type="submission" date="2013-11" db="EMBL/GenBank/DDBJ databases">
        <title>Draft genome sequence from a member of Zhouia, isolated tidal flat.</title>
        <authorList>
            <person name="Jin H."/>
            <person name="Jeon C.O."/>
        </authorList>
    </citation>
    <scope>NUCLEOTIDE SEQUENCE [LARGE SCALE GENOMIC DNA]</scope>
    <source>
        <strain evidence="2">AD3</strain>
    </source>
</reference>
<accession>W2USJ9</accession>
<organism evidence="1 2">
    <name type="scientific">Zhouia amylolytica AD3</name>
    <dbReference type="NCBI Taxonomy" id="1286632"/>
    <lineage>
        <taxon>Bacteria</taxon>
        <taxon>Pseudomonadati</taxon>
        <taxon>Bacteroidota</taxon>
        <taxon>Flavobacteriia</taxon>
        <taxon>Flavobacteriales</taxon>
        <taxon>Flavobacteriaceae</taxon>
        <taxon>Zhouia</taxon>
    </lineage>
</organism>
<dbReference type="AlphaFoldDB" id="W2USJ9"/>
<dbReference type="EMBL" id="AYXY01000002">
    <property type="protein sequence ID" value="ETN96451.1"/>
    <property type="molecule type" value="Genomic_DNA"/>
</dbReference>
<dbReference type="RefSeq" id="WP_152973876.1">
    <property type="nucleotide sequence ID" value="NZ_AYXY01000002.1"/>
</dbReference>
<protein>
    <submittedName>
        <fullName evidence="1">Uncharacterized protein</fullName>
    </submittedName>
</protein>
<keyword evidence="2" id="KW-1185">Reference proteome</keyword>
<proteinExistence type="predicted"/>
<gene>
    <name evidence="1" type="ORF">P278_05290</name>
</gene>
<dbReference type="Proteomes" id="UP000018850">
    <property type="component" value="Unassembled WGS sequence"/>
</dbReference>
<name>W2USJ9_9FLAO</name>
<reference evidence="1 2" key="2">
    <citation type="journal article" date="2016" name="Genome Announc.">
        <title>Draft Genome Sequence of Zhouia amylolytica AD3, Isolated from Tidal Flat Sediment.</title>
        <authorList>
            <person name="Jia B."/>
            <person name="Jin H.M."/>
            <person name="Lee H.J."/>
            <person name="Jeon C.O."/>
        </authorList>
    </citation>
    <scope>NUCLEOTIDE SEQUENCE [LARGE SCALE GENOMIC DNA]</scope>
    <source>
        <strain evidence="1 2">AD3</strain>
    </source>
</reference>
<comment type="caution">
    <text evidence="1">The sequence shown here is derived from an EMBL/GenBank/DDBJ whole genome shotgun (WGS) entry which is preliminary data.</text>
</comment>
<sequence>MLRWLLIIVLFAYLFMPLKNQVITVVHSLSHGIENVLNNHHHHTEKHTHDFQLEKDDSHYHESADNHDHSHLSLIASLFSPEEDRKNQQKEFFVFEMLDKHYPSGVYNVLFSHTAVQKKNNWGVIANYFSIDLPIIIPPPRAF</sequence>
<dbReference type="eggNOG" id="ENOG502ZJZT">
    <property type="taxonomic scope" value="Bacteria"/>
</dbReference>
<evidence type="ECO:0000313" key="1">
    <source>
        <dbReference type="EMBL" id="ETN96451.1"/>
    </source>
</evidence>
<evidence type="ECO:0000313" key="2">
    <source>
        <dbReference type="Proteomes" id="UP000018850"/>
    </source>
</evidence>